<reference evidence="1 2" key="1">
    <citation type="submission" date="2019-08" db="EMBL/GenBank/DDBJ databases">
        <title>Complete genome sequence of Candidatus Uab amorphum.</title>
        <authorList>
            <person name="Shiratori T."/>
            <person name="Suzuki S."/>
            <person name="Kakizawa Y."/>
            <person name="Ishida K."/>
        </authorList>
    </citation>
    <scope>NUCLEOTIDE SEQUENCE [LARGE SCALE GENOMIC DNA]</scope>
    <source>
        <strain evidence="1 2">SRT547</strain>
    </source>
</reference>
<dbReference type="Pfam" id="PF03692">
    <property type="entry name" value="CxxCxxCC"/>
    <property type="match status" value="1"/>
</dbReference>
<dbReference type="InterPro" id="IPR005358">
    <property type="entry name" value="Puta_zinc/iron-chelating_dom"/>
</dbReference>
<protein>
    <recommendedName>
        <fullName evidence="3">Zinc/iron-chelating domain-containing protein</fullName>
    </recommendedName>
</protein>
<dbReference type="KEGG" id="uam:UABAM_01772"/>
<accession>A0A5S9ILU6</accession>
<dbReference type="EMBL" id="AP019860">
    <property type="protein sequence ID" value="BBM83420.1"/>
    <property type="molecule type" value="Genomic_DNA"/>
</dbReference>
<name>A0A5S9ILU6_UABAM</name>
<proteinExistence type="predicted"/>
<evidence type="ECO:0000313" key="1">
    <source>
        <dbReference type="EMBL" id="BBM83420.1"/>
    </source>
</evidence>
<evidence type="ECO:0008006" key="3">
    <source>
        <dbReference type="Google" id="ProtNLM"/>
    </source>
</evidence>
<sequence>MMPELSATVKQQIIEDMANLYKNLHEDLSQLPAPCTSCGFCCHFDLAKHSLYVTTLEMIYLFDKYHVTSKVEKHCPFLRNNLCSVHDRRMLGCRTYFRLHNKEQTIAAEQIYEKYLGKIKELHLKYDVEWNYQDCMNIFQEMM</sequence>
<dbReference type="AlphaFoldDB" id="A0A5S9ILU6"/>
<evidence type="ECO:0000313" key="2">
    <source>
        <dbReference type="Proteomes" id="UP000326354"/>
    </source>
</evidence>
<gene>
    <name evidence="1" type="ORF">UABAM_01772</name>
</gene>
<keyword evidence="2" id="KW-1185">Reference proteome</keyword>
<dbReference type="Proteomes" id="UP000326354">
    <property type="component" value="Chromosome"/>
</dbReference>
<dbReference type="RefSeq" id="WP_173013214.1">
    <property type="nucleotide sequence ID" value="NZ_AP019860.1"/>
</dbReference>
<organism evidence="1 2">
    <name type="scientific">Uabimicrobium amorphum</name>
    <dbReference type="NCBI Taxonomy" id="2596890"/>
    <lineage>
        <taxon>Bacteria</taxon>
        <taxon>Pseudomonadati</taxon>
        <taxon>Planctomycetota</taxon>
        <taxon>Candidatus Uabimicrobiia</taxon>
        <taxon>Candidatus Uabimicrobiales</taxon>
        <taxon>Candidatus Uabimicrobiaceae</taxon>
        <taxon>Candidatus Uabimicrobium</taxon>
    </lineage>
</organism>